<organism evidence="1 2">
    <name type="scientific">Croceitalea marina</name>
    <dbReference type="NCBI Taxonomy" id="1775166"/>
    <lineage>
        <taxon>Bacteria</taxon>
        <taxon>Pseudomonadati</taxon>
        <taxon>Bacteroidota</taxon>
        <taxon>Flavobacteriia</taxon>
        <taxon>Flavobacteriales</taxon>
        <taxon>Flavobacteriaceae</taxon>
        <taxon>Croceitalea</taxon>
    </lineage>
</organism>
<evidence type="ECO:0000313" key="2">
    <source>
        <dbReference type="Proteomes" id="UP001597526"/>
    </source>
</evidence>
<dbReference type="Gene3D" id="3.40.1420.30">
    <property type="match status" value="1"/>
</dbReference>
<dbReference type="RefSeq" id="WP_377766082.1">
    <property type="nucleotide sequence ID" value="NZ_JBHULB010000007.1"/>
</dbReference>
<dbReference type="SUPFAM" id="SSF160574">
    <property type="entry name" value="BT0923-like"/>
    <property type="match status" value="1"/>
</dbReference>
<name>A0ABW5MUN6_9FLAO</name>
<gene>
    <name evidence="1" type="ORF">ACFSQJ_06170</name>
</gene>
<protein>
    <recommendedName>
        <fullName evidence="3">PepSY domain-containing protein</fullName>
    </recommendedName>
</protein>
<comment type="caution">
    <text evidence="1">The sequence shown here is derived from an EMBL/GenBank/DDBJ whole genome shotgun (WGS) entry which is preliminary data.</text>
</comment>
<dbReference type="Proteomes" id="UP001597526">
    <property type="component" value="Unassembled WGS sequence"/>
</dbReference>
<accession>A0ABW5MUN6</accession>
<proteinExistence type="predicted"/>
<evidence type="ECO:0000313" key="1">
    <source>
        <dbReference type="EMBL" id="MFD2586506.1"/>
    </source>
</evidence>
<reference evidence="2" key="1">
    <citation type="journal article" date="2019" name="Int. J. Syst. Evol. Microbiol.">
        <title>The Global Catalogue of Microorganisms (GCM) 10K type strain sequencing project: providing services to taxonomists for standard genome sequencing and annotation.</title>
        <authorList>
            <consortium name="The Broad Institute Genomics Platform"/>
            <consortium name="The Broad Institute Genome Sequencing Center for Infectious Disease"/>
            <person name="Wu L."/>
            <person name="Ma J."/>
        </authorList>
    </citation>
    <scope>NUCLEOTIDE SEQUENCE [LARGE SCALE GENOMIC DNA]</scope>
    <source>
        <strain evidence="2">KCTC 52368</strain>
    </source>
</reference>
<evidence type="ECO:0008006" key="3">
    <source>
        <dbReference type="Google" id="ProtNLM"/>
    </source>
</evidence>
<keyword evidence="2" id="KW-1185">Reference proteome</keyword>
<dbReference type="EMBL" id="JBHULB010000007">
    <property type="protein sequence ID" value="MFD2586506.1"/>
    <property type="molecule type" value="Genomic_DNA"/>
</dbReference>
<sequence>MKFKVLLIGLFIFMGMALKAQTKKEQEFRIDEELFPTNAAEVLRPFLTGTKRIRYYKEFDGEKVSYEAKFKKDRLRYSIEFDQNGNLEDAEFIIKSADIPDSTFETIKNHLESNHQKYRIKKIQQQYPCKTGNASEVLKTAFQNLILPEINYEIIIASKDDSGYVEHEVTFNADGEYILSRRLVKQGYDHVLY</sequence>